<dbReference type="Proteomes" id="UP000306102">
    <property type="component" value="Unassembled WGS sequence"/>
</dbReference>
<dbReference type="Pfam" id="PF13243">
    <property type="entry name" value="SQHop_cyclase_C"/>
    <property type="match status" value="1"/>
</dbReference>
<keyword evidence="6" id="KW-1185">Reference proteome</keyword>
<evidence type="ECO:0000256" key="3">
    <source>
        <dbReference type="SAM" id="Phobius"/>
    </source>
</evidence>
<keyword evidence="3" id="KW-0812">Transmembrane</keyword>
<protein>
    <recommendedName>
        <fullName evidence="4">Squalene cyclase C-terminal domain-containing protein</fullName>
    </recommendedName>
</protein>
<gene>
    <name evidence="5" type="ORF">TEA_023494</name>
</gene>
<dbReference type="GO" id="GO:0005811">
    <property type="term" value="C:lipid droplet"/>
    <property type="evidence" value="ECO:0007669"/>
    <property type="project" value="InterPro"/>
</dbReference>
<evidence type="ECO:0000313" key="5">
    <source>
        <dbReference type="EMBL" id="THG01706.1"/>
    </source>
</evidence>
<comment type="similarity">
    <text evidence="1">Belongs to the terpene cyclase/mutase family.</text>
</comment>
<dbReference type="PANTHER" id="PTHR11764:SF71">
    <property type="entry name" value="TERPENE CYCLASE_MUTASE FAMILY MEMBER"/>
    <property type="match status" value="1"/>
</dbReference>
<keyword evidence="3" id="KW-0472">Membrane</keyword>
<dbReference type="STRING" id="542762.A0A4S4DIE4"/>
<reference evidence="5 6" key="1">
    <citation type="journal article" date="2018" name="Proc. Natl. Acad. Sci. U.S.A.">
        <title>Draft genome sequence of Camellia sinensis var. sinensis provides insights into the evolution of the tea genome and tea quality.</title>
        <authorList>
            <person name="Wei C."/>
            <person name="Yang H."/>
            <person name="Wang S."/>
            <person name="Zhao J."/>
            <person name="Liu C."/>
            <person name="Gao L."/>
            <person name="Xia E."/>
            <person name="Lu Y."/>
            <person name="Tai Y."/>
            <person name="She G."/>
            <person name="Sun J."/>
            <person name="Cao H."/>
            <person name="Tong W."/>
            <person name="Gao Q."/>
            <person name="Li Y."/>
            <person name="Deng W."/>
            <person name="Jiang X."/>
            <person name="Wang W."/>
            <person name="Chen Q."/>
            <person name="Zhang S."/>
            <person name="Li H."/>
            <person name="Wu J."/>
            <person name="Wang P."/>
            <person name="Li P."/>
            <person name="Shi C."/>
            <person name="Zheng F."/>
            <person name="Jian J."/>
            <person name="Huang B."/>
            <person name="Shan D."/>
            <person name="Shi M."/>
            <person name="Fang C."/>
            <person name="Yue Y."/>
            <person name="Li F."/>
            <person name="Li D."/>
            <person name="Wei S."/>
            <person name="Han B."/>
            <person name="Jiang C."/>
            <person name="Yin Y."/>
            <person name="Xia T."/>
            <person name="Zhang Z."/>
            <person name="Bennetzen J.L."/>
            <person name="Zhao S."/>
            <person name="Wan X."/>
        </authorList>
    </citation>
    <scope>NUCLEOTIDE SEQUENCE [LARGE SCALE GENOMIC DNA]</scope>
    <source>
        <strain evidence="6">cv. Shuchazao</strain>
        <tissue evidence="5">Leaf</tissue>
    </source>
</reference>
<dbReference type="InterPro" id="IPR018333">
    <property type="entry name" value="Squalene_cyclase"/>
</dbReference>
<dbReference type="AlphaFoldDB" id="A0A4S4DIE4"/>
<evidence type="ECO:0000259" key="4">
    <source>
        <dbReference type="Pfam" id="PF13243"/>
    </source>
</evidence>
<evidence type="ECO:0000313" key="6">
    <source>
        <dbReference type="Proteomes" id="UP000306102"/>
    </source>
</evidence>
<proteinExistence type="inferred from homology"/>
<comment type="caution">
    <text evidence="5">The sequence shown here is derived from an EMBL/GenBank/DDBJ whole genome shotgun (WGS) entry which is preliminary data.</text>
</comment>
<dbReference type="InterPro" id="IPR008930">
    <property type="entry name" value="Terpenoid_cyclase/PrenylTrfase"/>
</dbReference>
<feature type="domain" description="Squalene cyclase C-terminal" evidence="4">
    <location>
        <begin position="159"/>
        <end position="269"/>
    </location>
</feature>
<evidence type="ECO:0000256" key="2">
    <source>
        <dbReference type="ARBA" id="ARBA00022737"/>
    </source>
</evidence>
<dbReference type="InterPro" id="IPR032696">
    <property type="entry name" value="SQ_cyclase_C"/>
</dbReference>
<dbReference type="GO" id="GO:0016104">
    <property type="term" value="P:triterpenoid biosynthetic process"/>
    <property type="evidence" value="ECO:0007669"/>
    <property type="project" value="InterPro"/>
</dbReference>
<dbReference type="EMBL" id="SDRB02011347">
    <property type="protein sequence ID" value="THG01706.1"/>
    <property type="molecule type" value="Genomic_DNA"/>
</dbReference>
<name>A0A4S4DIE4_CAMSN</name>
<keyword evidence="3" id="KW-1133">Transmembrane helix</keyword>
<dbReference type="PANTHER" id="PTHR11764">
    <property type="entry name" value="TERPENE CYCLASE/MUTASE FAMILY MEMBER"/>
    <property type="match status" value="1"/>
</dbReference>
<dbReference type="PROSITE" id="PS01074">
    <property type="entry name" value="TERPENE_SYNTHASES"/>
    <property type="match status" value="1"/>
</dbReference>
<dbReference type="InterPro" id="IPR002365">
    <property type="entry name" value="Terpene_synthase_CS"/>
</dbReference>
<dbReference type="SUPFAM" id="SSF48239">
    <property type="entry name" value="Terpenoid cyclases/Protein prenyltransferases"/>
    <property type="match status" value="2"/>
</dbReference>
<dbReference type="Gene3D" id="1.50.10.20">
    <property type="match status" value="2"/>
</dbReference>
<feature type="transmembrane region" description="Helical" evidence="3">
    <location>
        <begin position="235"/>
        <end position="255"/>
    </location>
</feature>
<accession>A0A4S4DIE4</accession>
<dbReference type="GO" id="GO:0042300">
    <property type="term" value="F:beta-amyrin synthase activity"/>
    <property type="evidence" value="ECO:0007669"/>
    <property type="project" value="TreeGrafter"/>
</dbReference>
<sequence>MPMSYLYGRKYHGPITDLVKSLRREIHTKPYEEIDWNKARHDCCKSLQMMCWWAENPTGDEFKLHLGRVPDYLWLAEDGMKIFGTALATHAIIAGNMLDEYGDSLRKAHFYIKESQIKDNPSGDFVSMYRHFTKGGWTFSDQDHGWAVSDCTAESLKSSESGGFGAWEPPVLLPAIQNFLLTLIVVEFEHVECTASVIQPLASFLHLGYREKEIKISVTKAISFLDQKQWPDGSWYGYWGICFIYGTFFALRGLASTGKTCNNSQAVQRS</sequence>
<evidence type="ECO:0000256" key="1">
    <source>
        <dbReference type="ARBA" id="ARBA00009755"/>
    </source>
</evidence>
<keyword evidence="2" id="KW-0677">Repeat</keyword>
<organism evidence="5 6">
    <name type="scientific">Camellia sinensis var. sinensis</name>
    <name type="common">China tea</name>
    <dbReference type="NCBI Taxonomy" id="542762"/>
    <lineage>
        <taxon>Eukaryota</taxon>
        <taxon>Viridiplantae</taxon>
        <taxon>Streptophyta</taxon>
        <taxon>Embryophyta</taxon>
        <taxon>Tracheophyta</taxon>
        <taxon>Spermatophyta</taxon>
        <taxon>Magnoliopsida</taxon>
        <taxon>eudicotyledons</taxon>
        <taxon>Gunneridae</taxon>
        <taxon>Pentapetalae</taxon>
        <taxon>asterids</taxon>
        <taxon>Ericales</taxon>
        <taxon>Theaceae</taxon>
        <taxon>Camellia</taxon>
    </lineage>
</organism>